<dbReference type="Proteomes" id="UP000565579">
    <property type="component" value="Unassembled WGS sequence"/>
</dbReference>
<reference evidence="1 2" key="1">
    <citation type="submission" date="2020-08" db="EMBL/GenBank/DDBJ databases">
        <title>Sequencing the genomes of 1000 actinobacteria strains.</title>
        <authorList>
            <person name="Klenk H.-P."/>
        </authorList>
    </citation>
    <scope>NUCLEOTIDE SEQUENCE [LARGE SCALE GENOMIC DNA]</scope>
    <source>
        <strain evidence="1 2">DSM 43768</strain>
    </source>
</reference>
<dbReference type="Gene3D" id="3.90.20.10">
    <property type="match status" value="2"/>
</dbReference>
<dbReference type="RefSeq" id="WP_185102812.1">
    <property type="nucleotide sequence ID" value="NZ_JACHMI010000001.1"/>
</dbReference>
<keyword evidence="2" id="KW-1185">Reference proteome</keyword>
<comment type="caution">
    <text evidence="1">The sequence shown here is derived from an EMBL/GenBank/DDBJ whole genome shotgun (WGS) entry which is preliminary data.</text>
</comment>
<name>A0A7X0NRM3_9ACTN</name>
<organism evidence="1 2">
    <name type="scientific">Nonomuraea rubra</name>
    <dbReference type="NCBI Taxonomy" id="46180"/>
    <lineage>
        <taxon>Bacteria</taxon>
        <taxon>Bacillati</taxon>
        <taxon>Actinomycetota</taxon>
        <taxon>Actinomycetes</taxon>
        <taxon>Streptosporangiales</taxon>
        <taxon>Streptosporangiaceae</taxon>
        <taxon>Nonomuraea</taxon>
    </lineage>
</organism>
<evidence type="ECO:0000313" key="2">
    <source>
        <dbReference type="Proteomes" id="UP000565579"/>
    </source>
</evidence>
<dbReference type="AlphaFoldDB" id="A0A7X0NRM3"/>
<evidence type="ECO:0000313" key="1">
    <source>
        <dbReference type="EMBL" id="MBB6548300.1"/>
    </source>
</evidence>
<proteinExistence type="predicted"/>
<accession>A0A7X0NRM3</accession>
<sequence length="158" mass="18193">MPDASIAERFDELHRRVGTVGQNILDRMDKGFARVDKEFGDVKGRLGGVETELGNVKTDLADFKTSVDRRFTDVEREISDVKLTMNEHFTEVDDRFTHVDTRLNLLQTDMTKVTQLVQTIHNDNGLRDLRIDKVEKRLDTIETLLVRIDAKLPEEQPN</sequence>
<protein>
    <submittedName>
        <fullName evidence="1">Archaellum component FlaC</fullName>
    </submittedName>
</protein>
<dbReference type="SUPFAM" id="SSF57997">
    <property type="entry name" value="Tropomyosin"/>
    <property type="match status" value="1"/>
</dbReference>
<dbReference type="EMBL" id="JACHMI010000001">
    <property type="protein sequence ID" value="MBB6548300.1"/>
    <property type="molecule type" value="Genomic_DNA"/>
</dbReference>
<gene>
    <name evidence="1" type="ORF">HD593_003095</name>
</gene>